<evidence type="ECO:0000256" key="5">
    <source>
        <dbReference type="ARBA" id="ARBA00023002"/>
    </source>
</evidence>
<dbReference type="PANTHER" id="PTHR43292">
    <property type="entry name" value="ACYL-COA DEHYDROGENASE"/>
    <property type="match status" value="1"/>
</dbReference>
<dbReference type="Gene3D" id="1.20.140.10">
    <property type="entry name" value="Butyryl-CoA Dehydrogenase, subunit A, domain 3"/>
    <property type="match status" value="1"/>
</dbReference>
<gene>
    <name evidence="10" type="ORF">GP2143_15176</name>
</gene>
<dbReference type="InterPro" id="IPR013786">
    <property type="entry name" value="AcylCoA_DH/ox_N"/>
</dbReference>
<evidence type="ECO:0000256" key="3">
    <source>
        <dbReference type="ARBA" id="ARBA00022630"/>
    </source>
</evidence>
<dbReference type="PANTHER" id="PTHR43292:SF3">
    <property type="entry name" value="ACYL-COA DEHYDROGENASE FADE29"/>
    <property type="match status" value="1"/>
</dbReference>
<dbReference type="GO" id="GO:0005886">
    <property type="term" value="C:plasma membrane"/>
    <property type="evidence" value="ECO:0007669"/>
    <property type="project" value="TreeGrafter"/>
</dbReference>
<dbReference type="Pfam" id="PF02770">
    <property type="entry name" value="Acyl-CoA_dh_M"/>
    <property type="match status" value="1"/>
</dbReference>
<dbReference type="GO" id="GO:0050660">
    <property type="term" value="F:flavin adenine dinucleotide binding"/>
    <property type="evidence" value="ECO:0007669"/>
    <property type="project" value="InterPro"/>
</dbReference>
<dbReference type="SUPFAM" id="SSF47203">
    <property type="entry name" value="Acyl-CoA dehydrogenase C-terminal domain-like"/>
    <property type="match status" value="1"/>
</dbReference>
<name>A0Y905_9GAMM</name>
<keyword evidence="4 6" id="KW-0274">FAD</keyword>
<dbReference type="InterPro" id="IPR046373">
    <property type="entry name" value="Acyl-CoA_Oxase/DH_mid-dom_sf"/>
</dbReference>
<dbReference type="InterPro" id="IPR036250">
    <property type="entry name" value="AcylCo_DH-like_C"/>
</dbReference>
<sequence length="405" mass="44459">MGLGVAMNIDFSEQELLFQQEVQHFLRDQLPADISEKMLTGKALTKENHVRWQQILHAQGWAGVNWPIEHGGTGWTPTQKYIWASECATAGGPDVVPFGLKMVAPVIYSYGSDEQKQRFLPDILASRVWWCQGYSESNAGSDLASLKTTAVRDGDDYVVTGTKTWTTLGHHADWIFCLVRTGAADVKNQLAISFLLVDMNDPGITVSPILTLDGLREVNEIHFDNVRVPAANLIGEEGQGWTYAKVLLTHERTGIARVAISKQRLERVKRLAAETNDGGEPLINTPQFAFKLAEVEIELLALEYTDLRTLSAVTTGKAPGAESSILKIKGTEVNQAIDELYVEVAGYYALPFVKEQFADGFDGEAIGPGMAANSAPRYFNNRKASIYGGSNEIQKNIICKAVLGL</sequence>
<keyword evidence="5 6" id="KW-0560">Oxidoreductase</keyword>
<organism evidence="10 11">
    <name type="scientific">marine gamma proteobacterium HTCC2143</name>
    <dbReference type="NCBI Taxonomy" id="247633"/>
    <lineage>
        <taxon>Bacteria</taxon>
        <taxon>Pseudomonadati</taxon>
        <taxon>Pseudomonadota</taxon>
        <taxon>Gammaproteobacteria</taxon>
        <taxon>Cellvibrionales</taxon>
        <taxon>Spongiibacteraceae</taxon>
        <taxon>BD1-7 clade</taxon>
    </lineage>
</organism>
<dbReference type="AlphaFoldDB" id="A0Y905"/>
<evidence type="ECO:0000256" key="6">
    <source>
        <dbReference type="RuleBase" id="RU362125"/>
    </source>
</evidence>
<accession>A0Y905</accession>
<dbReference type="Gene3D" id="1.10.540.10">
    <property type="entry name" value="Acyl-CoA dehydrogenase/oxidase, N-terminal domain"/>
    <property type="match status" value="1"/>
</dbReference>
<reference evidence="10 11" key="1">
    <citation type="journal article" date="2010" name="J. Bacteriol.">
        <title>Genome sequence of the oligotrophic marine Gammaproteobacterium HTCC2143, isolated from the Oregon Coast.</title>
        <authorList>
            <person name="Oh H.M."/>
            <person name="Kang I."/>
            <person name="Ferriera S."/>
            <person name="Giovannoni S.J."/>
            <person name="Cho J.C."/>
        </authorList>
    </citation>
    <scope>NUCLEOTIDE SEQUENCE [LARGE SCALE GENOMIC DNA]</scope>
    <source>
        <strain evidence="10 11">HTCC2143</strain>
    </source>
</reference>
<dbReference type="InterPro" id="IPR037069">
    <property type="entry name" value="AcylCoA_DH/ox_N_sf"/>
</dbReference>
<dbReference type="STRING" id="247633.GP2143_15176"/>
<dbReference type="InterPro" id="IPR052161">
    <property type="entry name" value="Mycobact_Acyl-CoA_DH"/>
</dbReference>
<feature type="domain" description="Acyl-CoA dehydrogenase/oxidase C-terminal" evidence="7">
    <location>
        <begin position="238"/>
        <end position="402"/>
    </location>
</feature>
<dbReference type="Proteomes" id="UP000004931">
    <property type="component" value="Unassembled WGS sequence"/>
</dbReference>
<dbReference type="Pfam" id="PF00441">
    <property type="entry name" value="Acyl-CoA_dh_1"/>
    <property type="match status" value="1"/>
</dbReference>
<dbReference type="Pfam" id="PF02771">
    <property type="entry name" value="Acyl-CoA_dh_N"/>
    <property type="match status" value="1"/>
</dbReference>
<dbReference type="Gene3D" id="2.40.110.10">
    <property type="entry name" value="Butyryl-CoA Dehydrogenase, subunit A, domain 2"/>
    <property type="match status" value="1"/>
</dbReference>
<evidence type="ECO:0000259" key="7">
    <source>
        <dbReference type="Pfam" id="PF00441"/>
    </source>
</evidence>
<evidence type="ECO:0000313" key="11">
    <source>
        <dbReference type="Proteomes" id="UP000004931"/>
    </source>
</evidence>
<dbReference type="EMBL" id="AAVT01000001">
    <property type="protein sequence ID" value="EAW32609.1"/>
    <property type="molecule type" value="Genomic_DNA"/>
</dbReference>
<evidence type="ECO:0000259" key="9">
    <source>
        <dbReference type="Pfam" id="PF02771"/>
    </source>
</evidence>
<evidence type="ECO:0000256" key="4">
    <source>
        <dbReference type="ARBA" id="ARBA00022827"/>
    </source>
</evidence>
<dbReference type="InterPro" id="IPR009075">
    <property type="entry name" value="AcylCo_DH/oxidase_C"/>
</dbReference>
<proteinExistence type="inferred from homology"/>
<dbReference type="InterPro" id="IPR009100">
    <property type="entry name" value="AcylCoA_DH/oxidase_NM_dom_sf"/>
</dbReference>
<protein>
    <submittedName>
        <fullName evidence="10">Acyl-CoA dehydrogenase</fullName>
    </submittedName>
</protein>
<comment type="cofactor">
    <cofactor evidence="1 6">
        <name>FAD</name>
        <dbReference type="ChEBI" id="CHEBI:57692"/>
    </cofactor>
</comment>
<evidence type="ECO:0000256" key="2">
    <source>
        <dbReference type="ARBA" id="ARBA00009347"/>
    </source>
</evidence>
<feature type="domain" description="Acyl-CoA dehydrogenase/oxidase N-terminal" evidence="9">
    <location>
        <begin position="12"/>
        <end position="125"/>
    </location>
</feature>
<dbReference type="eggNOG" id="COG1960">
    <property type="taxonomic scope" value="Bacteria"/>
</dbReference>
<comment type="similarity">
    <text evidence="2 6">Belongs to the acyl-CoA dehydrogenase family.</text>
</comment>
<evidence type="ECO:0000313" key="10">
    <source>
        <dbReference type="EMBL" id="EAW32609.1"/>
    </source>
</evidence>
<dbReference type="GO" id="GO:0016627">
    <property type="term" value="F:oxidoreductase activity, acting on the CH-CH group of donors"/>
    <property type="evidence" value="ECO:0007669"/>
    <property type="project" value="InterPro"/>
</dbReference>
<keyword evidence="3 6" id="KW-0285">Flavoprotein</keyword>
<dbReference type="SUPFAM" id="SSF56645">
    <property type="entry name" value="Acyl-CoA dehydrogenase NM domain-like"/>
    <property type="match status" value="1"/>
</dbReference>
<dbReference type="InterPro" id="IPR006091">
    <property type="entry name" value="Acyl-CoA_Oxase/DH_mid-dom"/>
</dbReference>
<evidence type="ECO:0000259" key="8">
    <source>
        <dbReference type="Pfam" id="PF02770"/>
    </source>
</evidence>
<keyword evidence="11" id="KW-1185">Reference proteome</keyword>
<evidence type="ECO:0000256" key="1">
    <source>
        <dbReference type="ARBA" id="ARBA00001974"/>
    </source>
</evidence>
<feature type="domain" description="Acyl-CoA oxidase/dehydrogenase middle" evidence="8">
    <location>
        <begin position="131"/>
        <end position="226"/>
    </location>
</feature>
<comment type="caution">
    <text evidence="10">The sequence shown here is derived from an EMBL/GenBank/DDBJ whole genome shotgun (WGS) entry which is preliminary data.</text>
</comment>